<keyword evidence="9" id="KW-1185">Reference proteome</keyword>
<organism evidence="8 9">
    <name type="scientific">Ferrimicrobium acidiphilum DSM 19497</name>
    <dbReference type="NCBI Taxonomy" id="1121877"/>
    <lineage>
        <taxon>Bacteria</taxon>
        <taxon>Bacillati</taxon>
        <taxon>Actinomycetota</taxon>
        <taxon>Acidimicrobiia</taxon>
        <taxon>Acidimicrobiales</taxon>
        <taxon>Acidimicrobiaceae</taxon>
        <taxon>Ferrimicrobium</taxon>
    </lineage>
</organism>
<proteinExistence type="inferred from homology"/>
<evidence type="ECO:0000256" key="5">
    <source>
        <dbReference type="HAMAP-Rule" id="MF_00270"/>
    </source>
</evidence>
<dbReference type="Pfam" id="PF01084">
    <property type="entry name" value="Ribosomal_S18"/>
    <property type="match status" value="1"/>
</dbReference>
<dbReference type="EMBL" id="JXUW01000007">
    <property type="protein sequence ID" value="KJE77190.1"/>
    <property type="molecule type" value="Genomic_DNA"/>
</dbReference>
<dbReference type="InterPro" id="IPR018275">
    <property type="entry name" value="Ribosomal_bS18_CS"/>
</dbReference>
<dbReference type="GO" id="GO:0006412">
    <property type="term" value="P:translation"/>
    <property type="evidence" value="ECO:0007669"/>
    <property type="project" value="UniProtKB-UniRule"/>
</dbReference>
<evidence type="ECO:0000256" key="7">
    <source>
        <dbReference type="SAM" id="MobiDB-lite"/>
    </source>
</evidence>
<dbReference type="InterPro" id="IPR036870">
    <property type="entry name" value="Ribosomal_bS18_sf"/>
</dbReference>
<evidence type="ECO:0000256" key="6">
    <source>
        <dbReference type="RuleBase" id="RU003910"/>
    </source>
</evidence>
<protein>
    <recommendedName>
        <fullName evidence="4 5">Small ribosomal subunit protein bS18</fullName>
    </recommendedName>
</protein>
<comment type="similarity">
    <text evidence="1 5 6">Belongs to the bacterial ribosomal protein bS18 family.</text>
</comment>
<dbReference type="STRING" id="1121877.FEAC_11230"/>
<dbReference type="PANTHER" id="PTHR13479">
    <property type="entry name" value="30S RIBOSOMAL PROTEIN S18"/>
    <property type="match status" value="1"/>
</dbReference>
<evidence type="ECO:0000256" key="4">
    <source>
        <dbReference type="ARBA" id="ARBA00035141"/>
    </source>
</evidence>
<comment type="subunit">
    <text evidence="5">Part of the 30S ribosomal subunit. Forms a tight heterodimer with protein bS6.</text>
</comment>
<dbReference type="Proteomes" id="UP000032336">
    <property type="component" value="Unassembled WGS sequence"/>
</dbReference>
<dbReference type="GO" id="GO:0070181">
    <property type="term" value="F:small ribosomal subunit rRNA binding"/>
    <property type="evidence" value="ECO:0007669"/>
    <property type="project" value="TreeGrafter"/>
</dbReference>
<dbReference type="Gene3D" id="4.10.640.10">
    <property type="entry name" value="Ribosomal protein S18"/>
    <property type="match status" value="1"/>
</dbReference>
<dbReference type="PROSITE" id="PS00057">
    <property type="entry name" value="RIBOSOMAL_S18"/>
    <property type="match status" value="1"/>
</dbReference>
<dbReference type="HAMAP" id="MF_00270">
    <property type="entry name" value="Ribosomal_bS18"/>
    <property type="match status" value="1"/>
</dbReference>
<keyword evidence="3 5" id="KW-0687">Ribonucleoprotein</keyword>
<sequence>MGKNVTKKRPVRKESADALKKFKKKPCSFCLSKSEWIDYKDVELLRRYISDRAKIRARRVTGNCTQHQAEVANAIKVARELALLPYLARPTNDRERGAGGGRGRSSDRRVRNEDVDDIVDVDDVDQDDDSQDGEE</sequence>
<reference evidence="8 9" key="1">
    <citation type="submission" date="2015-01" db="EMBL/GenBank/DDBJ databases">
        <title>Draft genome of the acidophilic iron oxidizer Ferrimicrobium acidiphilum strain T23.</title>
        <authorList>
            <person name="Poehlein A."/>
            <person name="Eisen S."/>
            <person name="Schloemann M."/>
            <person name="Johnson B.D."/>
            <person name="Daniel R."/>
            <person name="Muehling M."/>
        </authorList>
    </citation>
    <scope>NUCLEOTIDE SEQUENCE [LARGE SCALE GENOMIC DNA]</scope>
    <source>
        <strain evidence="8 9">T23</strain>
    </source>
</reference>
<keyword evidence="5" id="KW-0699">rRNA-binding</keyword>
<dbReference type="GO" id="GO:0022627">
    <property type="term" value="C:cytosolic small ribosomal subunit"/>
    <property type="evidence" value="ECO:0007669"/>
    <property type="project" value="TreeGrafter"/>
</dbReference>
<comment type="caution">
    <text evidence="8">The sequence shown here is derived from an EMBL/GenBank/DDBJ whole genome shotgun (WGS) entry which is preliminary data.</text>
</comment>
<evidence type="ECO:0000256" key="2">
    <source>
        <dbReference type="ARBA" id="ARBA00022980"/>
    </source>
</evidence>
<feature type="region of interest" description="Disordered" evidence="7">
    <location>
        <begin position="88"/>
        <end position="135"/>
    </location>
</feature>
<feature type="compositionally biased region" description="Basic and acidic residues" evidence="7">
    <location>
        <begin position="104"/>
        <end position="113"/>
    </location>
</feature>
<dbReference type="AlphaFoldDB" id="A0A0D8FV83"/>
<dbReference type="PRINTS" id="PR00974">
    <property type="entry name" value="RIBOSOMALS18"/>
</dbReference>
<name>A0A0D8FV83_9ACTN</name>
<gene>
    <name evidence="5 8" type="primary">rpsR</name>
    <name evidence="8" type="ORF">FEAC_11230</name>
</gene>
<dbReference type="eggNOG" id="COG0238">
    <property type="taxonomic scope" value="Bacteria"/>
</dbReference>
<accession>A0A0D8FV83</accession>
<feature type="compositionally biased region" description="Acidic residues" evidence="7">
    <location>
        <begin position="114"/>
        <end position="135"/>
    </location>
</feature>
<keyword evidence="2 5" id="KW-0689">Ribosomal protein</keyword>
<comment type="function">
    <text evidence="5">Binds as a heterodimer with protein bS6 to the central domain of the 16S rRNA, where it helps stabilize the platform of the 30S subunit.</text>
</comment>
<dbReference type="GO" id="GO:0003735">
    <property type="term" value="F:structural constituent of ribosome"/>
    <property type="evidence" value="ECO:0007669"/>
    <property type="project" value="InterPro"/>
</dbReference>
<evidence type="ECO:0000313" key="9">
    <source>
        <dbReference type="Proteomes" id="UP000032336"/>
    </source>
</evidence>
<dbReference type="InterPro" id="IPR001648">
    <property type="entry name" value="Ribosomal_bS18"/>
</dbReference>
<evidence type="ECO:0000256" key="3">
    <source>
        <dbReference type="ARBA" id="ARBA00023274"/>
    </source>
</evidence>
<dbReference type="SUPFAM" id="SSF46911">
    <property type="entry name" value="Ribosomal protein S18"/>
    <property type="match status" value="1"/>
</dbReference>
<dbReference type="OrthoDB" id="9812008at2"/>
<dbReference type="PATRIC" id="fig|1121877.4.peg.1232"/>
<evidence type="ECO:0000256" key="1">
    <source>
        <dbReference type="ARBA" id="ARBA00005589"/>
    </source>
</evidence>
<dbReference type="NCBIfam" id="TIGR00165">
    <property type="entry name" value="S18"/>
    <property type="match status" value="1"/>
</dbReference>
<evidence type="ECO:0000313" key="8">
    <source>
        <dbReference type="EMBL" id="KJE77190.1"/>
    </source>
</evidence>
<dbReference type="PANTHER" id="PTHR13479:SF40">
    <property type="entry name" value="SMALL RIBOSOMAL SUBUNIT PROTEIN BS18M"/>
    <property type="match status" value="1"/>
</dbReference>
<keyword evidence="5" id="KW-0694">RNA-binding</keyword>